<accession>A0AAD8AHE6</accession>
<evidence type="ECO:0000313" key="2">
    <source>
        <dbReference type="Proteomes" id="UP001233999"/>
    </source>
</evidence>
<proteinExistence type="predicted"/>
<name>A0AAD8AHE6_DIPPU</name>
<gene>
    <name evidence="1" type="ORF">L9F63_010404</name>
</gene>
<feature type="non-terminal residue" evidence="1">
    <location>
        <position position="87"/>
    </location>
</feature>
<reference evidence="1" key="2">
    <citation type="submission" date="2023-05" db="EMBL/GenBank/DDBJ databases">
        <authorList>
            <person name="Fouks B."/>
        </authorList>
    </citation>
    <scope>NUCLEOTIDE SEQUENCE</scope>
    <source>
        <strain evidence="1">Stay&amp;Tobe</strain>
        <tissue evidence="1">Testes</tissue>
    </source>
</reference>
<sequence>IFYSLQEQYHLPNFQLGYSMVIKSRSDIFCEIINLFWTLRICGVIQFTLHGKICNQICSCDNNWLNLFLGNSLPILRKLSKNFDSYP</sequence>
<dbReference type="AlphaFoldDB" id="A0AAD8AHE6"/>
<feature type="non-terminal residue" evidence="1">
    <location>
        <position position="1"/>
    </location>
</feature>
<keyword evidence="2" id="KW-1185">Reference proteome</keyword>
<dbReference type="EMBL" id="JASPKZ010000831">
    <property type="protein sequence ID" value="KAJ9599136.1"/>
    <property type="molecule type" value="Genomic_DNA"/>
</dbReference>
<organism evidence="1 2">
    <name type="scientific">Diploptera punctata</name>
    <name type="common">Pacific beetle cockroach</name>
    <dbReference type="NCBI Taxonomy" id="6984"/>
    <lineage>
        <taxon>Eukaryota</taxon>
        <taxon>Metazoa</taxon>
        <taxon>Ecdysozoa</taxon>
        <taxon>Arthropoda</taxon>
        <taxon>Hexapoda</taxon>
        <taxon>Insecta</taxon>
        <taxon>Pterygota</taxon>
        <taxon>Neoptera</taxon>
        <taxon>Polyneoptera</taxon>
        <taxon>Dictyoptera</taxon>
        <taxon>Blattodea</taxon>
        <taxon>Blaberoidea</taxon>
        <taxon>Blaberidae</taxon>
        <taxon>Diplopterinae</taxon>
        <taxon>Diploptera</taxon>
    </lineage>
</organism>
<protein>
    <submittedName>
        <fullName evidence="1">Uncharacterized protein</fullName>
    </submittedName>
</protein>
<reference evidence="1" key="1">
    <citation type="journal article" date="2023" name="IScience">
        <title>Live-bearing cockroach genome reveals convergent evolutionary mechanisms linked to viviparity in insects and beyond.</title>
        <authorList>
            <person name="Fouks B."/>
            <person name="Harrison M.C."/>
            <person name="Mikhailova A.A."/>
            <person name="Marchal E."/>
            <person name="English S."/>
            <person name="Carruthers M."/>
            <person name="Jennings E.C."/>
            <person name="Chiamaka E.L."/>
            <person name="Frigard R.A."/>
            <person name="Pippel M."/>
            <person name="Attardo G.M."/>
            <person name="Benoit J.B."/>
            <person name="Bornberg-Bauer E."/>
            <person name="Tobe S.S."/>
        </authorList>
    </citation>
    <scope>NUCLEOTIDE SEQUENCE</scope>
    <source>
        <strain evidence="1">Stay&amp;Tobe</strain>
    </source>
</reference>
<evidence type="ECO:0000313" key="1">
    <source>
        <dbReference type="EMBL" id="KAJ9599136.1"/>
    </source>
</evidence>
<comment type="caution">
    <text evidence="1">The sequence shown here is derived from an EMBL/GenBank/DDBJ whole genome shotgun (WGS) entry which is preliminary data.</text>
</comment>
<dbReference type="Proteomes" id="UP001233999">
    <property type="component" value="Unassembled WGS sequence"/>
</dbReference>